<gene>
    <name evidence="6" type="ORF">BPAG_LOCUS10252</name>
</gene>
<keyword evidence="3 5" id="KW-1133">Transmembrane helix</keyword>
<reference evidence="8" key="1">
    <citation type="submission" date="2017-02" db="UniProtKB">
        <authorList>
            <consortium name="WormBaseParasite"/>
        </authorList>
    </citation>
    <scope>IDENTIFICATION</scope>
</reference>
<dbReference type="WBParaSite" id="BPAG_0001029001-mRNA-1">
    <property type="protein sequence ID" value="BPAG_0001029001-mRNA-1"/>
    <property type="gene ID" value="BPAG_0001029001"/>
</dbReference>
<evidence type="ECO:0000313" key="6">
    <source>
        <dbReference type="EMBL" id="VDN91438.1"/>
    </source>
</evidence>
<feature type="transmembrane region" description="Helical" evidence="5">
    <location>
        <begin position="136"/>
        <end position="156"/>
    </location>
</feature>
<name>A0A0N4TP37_BRUPA</name>
<keyword evidence="4 5" id="KW-0472">Membrane</keyword>
<dbReference type="InterPro" id="IPR019537">
    <property type="entry name" value="TMEM65"/>
</dbReference>
<dbReference type="Proteomes" id="UP000278627">
    <property type="component" value="Unassembled WGS sequence"/>
</dbReference>
<proteinExistence type="predicted"/>
<dbReference type="Pfam" id="PF10507">
    <property type="entry name" value="TMEM65"/>
    <property type="match status" value="1"/>
</dbReference>
<evidence type="ECO:0000256" key="2">
    <source>
        <dbReference type="ARBA" id="ARBA00022692"/>
    </source>
</evidence>
<dbReference type="STRING" id="6280.A0A0N4TP37"/>
<dbReference type="EMBL" id="UZAD01013180">
    <property type="protein sequence ID" value="VDN91438.1"/>
    <property type="molecule type" value="Genomic_DNA"/>
</dbReference>
<comment type="subcellular location">
    <subcellularLocation>
        <location evidence="1">Membrane</location>
        <topology evidence="1">Multi-pass membrane protein</topology>
    </subcellularLocation>
</comment>
<evidence type="ECO:0000256" key="5">
    <source>
        <dbReference type="SAM" id="Phobius"/>
    </source>
</evidence>
<evidence type="ECO:0000256" key="1">
    <source>
        <dbReference type="ARBA" id="ARBA00004141"/>
    </source>
</evidence>
<accession>A0A0N4TP37</accession>
<reference evidence="6 7" key="2">
    <citation type="submission" date="2018-11" db="EMBL/GenBank/DDBJ databases">
        <authorList>
            <consortium name="Pathogen Informatics"/>
        </authorList>
    </citation>
    <scope>NUCLEOTIDE SEQUENCE [LARGE SCALE GENOMIC DNA]</scope>
</reference>
<dbReference type="GO" id="GO:0005739">
    <property type="term" value="C:mitochondrion"/>
    <property type="evidence" value="ECO:0007669"/>
    <property type="project" value="TreeGrafter"/>
</dbReference>
<dbReference type="AlphaFoldDB" id="A0A0N4TP37"/>
<evidence type="ECO:0000256" key="4">
    <source>
        <dbReference type="ARBA" id="ARBA00023136"/>
    </source>
</evidence>
<dbReference type="PANTHER" id="PTHR21706">
    <property type="entry name" value="TRANSMEMBRANE PROTEIN 65"/>
    <property type="match status" value="1"/>
</dbReference>
<keyword evidence="7" id="KW-1185">Reference proteome</keyword>
<sequence length="176" mass="19958">MSATLSFLFPKGCIFAVSKIEEVRIENEFKARTLVTALTSNERKLLQAVLGNLEKQFLPIISNGKYLSRQQTYQLFLVNSIPFIGFGFLDNVIMLVAGEYGQGRLILFSLSFFSALKKMNFSFYLESFFVRVVTNLRRSIGLIAGCLIGMFPLLFFDSTNFNSKTKIQDRTDENDG</sequence>
<evidence type="ECO:0000256" key="3">
    <source>
        <dbReference type="ARBA" id="ARBA00022989"/>
    </source>
</evidence>
<feature type="transmembrane region" description="Helical" evidence="5">
    <location>
        <begin position="73"/>
        <end position="93"/>
    </location>
</feature>
<dbReference type="GO" id="GO:0016020">
    <property type="term" value="C:membrane"/>
    <property type="evidence" value="ECO:0007669"/>
    <property type="project" value="UniProtKB-SubCell"/>
</dbReference>
<organism evidence="8">
    <name type="scientific">Brugia pahangi</name>
    <name type="common">Filarial nematode worm</name>
    <dbReference type="NCBI Taxonomy" id="6280"/>
    <lineage>
        <taxon>Eukaryota</taxon>
        <taxon>Metazoa</taxon>
        <taxon>Ecdysozoa</taxon>
        <taxon>Nematoda</taxon>
        <taxon>Chromadorea</taxon>
        <taxon>Rhabditida</taxon>
        <taxon>Spirurina</taxon>
        <taxon>Spiruromorpha</taxon>
        <taxon>Filarioidea</taxon>
        <taxon>Onchocercidae</taxon>
        <taxon>Brugia</taxon>
    </lineage>
</organism>
<keyword evidence="2 5" id="KW-0812">Transmembrane</keyword>
<evidence type="ECO:0000313" key="8">
    <source>
        <dbReference type="WBParaSite" id="BPAG_0001029001-mRNA-1"/>
    </source>
</evidence>
<evidence type="ECO:0000313" key="7">
    <source>
        <dbReference type="Proteomes" id="UP000278627"/>
    </source>
</evidence>
<protein>
    <submittedName>
        <fullName evidence="8">Integral membrane protein</fullName>
    </submittedName>
</protein>
<dbReference type="PANTHER" id="PTHR21706:SF15">
    <property type="entry name" value="TRANSMEMBRANE PROTEIN 65"/>
    <property type="match status" value="1"/>
</dbReference>